<sequence length="141" mass="16407">MRHRMSMDACFHTSLFWNVQTCRRIPWEFQRQSLQRPTTHPRVIVAMSFVVCMFHCPTLDCRACAYVFCRSFHLAPVLSKKSSVSSASPEAFLGVVDSWEVTIANDLRMLRIEWKSSSRRRKVIFGFGHFSKGNFCNFGYV</sequence>
<dbReference type="AlphaFoldDB" id="A0A7S2WLG4"/>
<gene>
    <name evidence="1" type="ORF">QSP1433_LOCUS11747</name>
</gene>
<name>A0A7S2WLG4_9STRA</name>
<evidence type="ECO:0000313" key="1">
    <source>
        <dbReference type="EMBL" id="CAD9693546.1"/>
    </source>
</evidence>
<dbReference type="EMBL" id="HBHK01018644">
    <property type="protein sequence ID" value="CAD9693546.1"/>
    <property type="molecule type" value="Transcribed_RNA"/>
</dbReference>
<reference evidence="1" key="1">
    <citation type="submission" date="2021-01" db="EMBL/GenBank/DDBJ databases">
        <authorList>
            <person name="Corre E."/>
            <person name="Pelletier E."/>
            <person name="Niang G."/>
            <person name="Scheremetjew M."/>
            <person name="Finn R."/>
            <person name="Kale V."/>
            <person name="Holt S."/>
            <person name="Cochrane G."/>
            <person name="Meng A."/>
            <person name="Brown T."/>
            <person name="Cohen L."/>
        </authorList>
    </citation>
    <scope>NUCLEOTIDE SEQUENCE</scope>
    <source>
        <strain evidence="1">NY070348D</strain>
    </source>
</reference>
<proteinExistence type="predicted"/>
<accession>A0A7S2WLG4</accession>
<protein>
    <submittedName>
        <fullName evidence="1">Uncharacterized protein</fullName>
    </submittedName>
</protein>
<organism evidence="1">
    <name type="scientific">Mucochytrium quahogii</name>
    <dbReference type="NCBI Taxonomy" id="96639"/>
    <lineage>
        <taxon>Eukaryota</taxon>
        <taxon>Sar</taxon>
        <taxon>Stramenopiles</taxon>
        <taxon>Bigyra</taxon>
        <taxon>Labyrinthulomycetes</taxon>
        <taxon>Thraustochytrida</taxon>
        <taxon>Thraustochytriidae</taxon>
        <taxon>Mucochytrium</taxon>
    </lineage>
</organism>